<evidence type="ECO:0000313" key="2">
    <source>
        <dbReference type="Proteomes" id="UP000037035"/>
    </source>
</evidence>
<gene>
    <name evidence="1" type="ORF">VP01_6292g1</name>
</gene>
<dbReference type="EMBL" id="LAVV01011599">
    <property type="protein sequence ID" value="KNZ47600.1"/>
    <property type="molecule type" value="Genomic_DNA"/>
</dbReference>
<sequence>LSFYVHIKTIWSMIEPRPIPLVPQPEFLQEFYRRFSNAKKLHNVASDTSSSNIVPRTKIQTLKGAIVGQKKVGQVGCPNLEETPESLLNSECRISAIGTFRQIAAAEAYAYMNINKAYLQSFDLFFQCYNHFKGSCHRQAEKKAVHKGREQVSLIYTSLLWSKAFHYTTRKSSKILATTATTNMTPRSQFTRSKLYHFVPWVKTNFSGEDLTFASVLGPYLQSPLSIQSPPKFYHSTLKILIGSTHSNPG</sequence>
<dbReference type="Proteomes" id="UP000037035">
    <property type="component" value="Unassembled WGS sequence"/>
</dbReference>
<keyword evidence="2" id="KW-1185">Reference proteome</keyword>
<organism evidence="1 2">
    <name type="scientific">Puccinia sorghi</name>
    <dbReference type="NCBI Taxonomy" id="27349"/>
    <lineage>
        <taxon>Eukaryota</taxon>
        <taxon>Fungi</taxon>
        <taxon>Dikarya</taxon>
        <taxon>Basidiomycota</taxon>
        <taxon>Pucciniomycotina</taxon>
        <taxon>Pucciniomycetes</taxon>
        <taxon>Pucciniales</taxon>
        <taxon>Pucciniaceae</taxon>
        <taxon>Puccinia</taxon>
    </lineage>
</organism>
<name>A0A0L6UIG2_9BASI</name>
<protein>
    <submittedName>
        <fullName evidence="1">Uncharacterized protein</fullName>
    </submittedName>
</protein>
<reference evidence="1 2" key="1">
    <citation type="submission" date="2015-08" db="EMBL/GenBank/DDBJ databases">
        <title>Next Generation Sequencing and Analysis of the Genome of Puccinia sorghi L Schw, the Causal Agent of Maize Common Rust.</title>
        <authorList>
            <person name="Rochi L."/>
            <person name="Burguener G."/>
            <person name="Darino M."/>
            <person name="Turjanski A."/>
            <person name="Kreff E."/>
            <person name="Dieguez M.J."/>
            <person name="Sacco F."/>
        </authorList>
    </citation>
    <scope>NUCLEOTIDE SEQUENCE [LARGE SCALE GENOMIC DNA]</scope>
    <source>
        <strain evidence="1 2">RO10H11247</strain>
    </source>
</reference>
<dbReference type="VEuPathDB" id="FungiDB:VP01_6292g1"/>
<proteinExistence type="predicted"/>
<comment type="caution">
    <text evidence="1">The sequence shown here is derived from an EMBL/GenBank/DDBJ whole genome shotgun (WGS) entry which is preliminary data.</text>
</comment>
<accession>A0A0L6UIG2</accession>
<dbReference type="OrthoDB" id="3056461at2759"/>
<evidence type="ECO:0000313" key="1">
    <source>
        <dbReference type="EMBL" id="KNZ47600.1"/>
    </source>
</evidence>
<feature type="non-terminal residue" evidence="1">
    <location>
        <position position="1"/>
    </location>
</feature>
<dbReference type="AlphaFoldDB" id="A0A0L6UIG2"/>